<organism evidence="2 3">
    <name type="scientific">Bacteroides uniformis</name>
    <dbReference type="NCBI Taxonomy" id="820"/>
    <lineage>
        <taxon>Bacteria</taxon>
        <taxon>Pseudomonadati</taxon>
        <taxon>Bacteroidota</taxon>
        <taxon>Bacteroidia</taxon>
        <taxon>Bacteroidales</taxon>
        <taxon>Bacteroidaceae</taxon>
        <taxon>Bacteroides</taxon>
    </lineage>
</organism>
<keyword evidence="1" id="KW-0472">Membrane</keyword>
<accession>A0A174RJ02</accession>
<evidence type="ECO:0000313" key="3">
    <source>
        <dbReference type="Proteomes" id="UP000095788"/>
    </source>
</evidence>
<proteinExistence type="predicted"/>
<keyword evidence="1" id="KW-1133">Transmembrane helix</keyword>
<keyword evidence="1" id="KW-0812">Transmembrane</keyword>
<evidence type="ECO:0000256" key="1">
    <source>
        <dbReference type="SAM" id="Phobius"/>
    </source>
</evidence>
<feature type="transmembrane region" description="Helical" evidence="1">
    <location>
        <begin position="23"/>
        <end position="44"/>
    </location>
</feature>
<dbReference type="AlphaFoldDB" id="A0A174RJ02"/>
<name>A0A174RJ02_BACUN</name>
<sequence length="51" mass="5506">MKNLTLNEQQEIYGGGFEEGREIGHAIGSTLTGALALFGAYVFFKGFIPIV</sequence>
<reference evidence="2 3" key="1">
    <citation type="submission" date="2015-09" db="EMBL/GenBank/DDBJ databases">
        <authorList>
            <consortium name="Pathogen Informatics"/>
        </authorList>
    </citation>
    <scope>NUCLEOTIDE SEQUENCE [LARGE SCALE GENOMIC DNA]</scope>
    <source>
        <strain evidence="2 3">2789STDY5834942</strain>
    </source>
</reference>
<gene>
    <name evidence="2" type="ORF">ERS852554_02001</name>
</gene>
<protein>
    <recommendedName>
        <fullName evidence="4">Bacteriocin</fullName>
    </recommendedName>
</protein>
<evidence type="ECO:0000313" key="2">
    <source>
        <dbReference type="EMBL" id="CUP85424.1"/>
    </source>
</evidence>
<dbReference type="RefSeq" id="WP_165852445.1">
    <property type="nucleotide sequence ID" value="NZ_CAKOCG010000004.1"/>
</dbReference>
<dbReference type="Proteomes" id="UP000095788">
    <property type="component" value="Unassembled WGS sequence"/>
</dbReference>
<evidence type="ECO:0008006" key="4">
    <source>
        <dbReference type="Google" id="ProtNLM"/>
    </source>
</evidence>
<dbReference type="EMBL" id="CZBF01000003">
    <property type="protein sequence ID" value="CUP85424.1"/>
    <property type="molecule type" value="Genomic_DNA"/>
</dbReference>